<protein>
    <submittedName>
        <fullName evidence="9">Alpha-1,6-mannosyltransferase</fullName>
    </submittedName>
</protein>
<keyword evidence="10" id="KW-1185">Reference proteome</keyword>
<feature type="transmembrane region" description="Helical" evidence="8">
    <location>
        <begin position="88"/>
        <end position="105"/>
    </location>
</feature>
<proteinExistence type="inferred from homology"/>
<evidence type="ECO:0000256" key="8">
    <source>
        <dbReference type="SAM" id="Phobius"/>
    </source>
</evidence>
<feature type="transmembrane region" description="Helical" evidence="8">
    <location>
        <begin position="256"/>
        <end position="285"/>
    </location>
</feature>
<evidence type="ECO:0000256" key="1">
    <source>
        <dbReference type="ARBA" id="ARBA00004141"/>
    </source>
</evidence>
<reference evidence="10" key="1">
    <citation type="submission" date="2016-06" db="EMBL/GenBank/DDBJ databases">
        <authorList>
            <person name="Varghese N."/>
            <person name="Submissions Spin"/>
        </authorList>
    </citation>
    <scope>NUCLEOTIDE SEQUENCE [LARGE SCALE GENOMIC DNA]</scope>
    <source>
        <strain evidence="10">DSM 43819</strain>
    </source>
</reference>
<name>A0A1C5IV40_9ACTN</name>
<feature type="transmembrane region" description="Helical" evidence="8">
    <location>
        <begin position="62"/>
        <end position="81"/>
    </location>
</feature>
<feature type="transmembrane region" description="Helical" evidence="8">
    <location>
        <begin position="297"/>
        <end position="317"/>
    </location>
</feature>
<evidence type="ECO:0000256" key="5">
    <source>
        <dbReference type="ARBA" id="ARBA00022989"/>
    </source>
</evidence>
<organism evidence="9 10">
    <name type="scientific">Micromonospora inositola</name>
    <dbReference type="NCBI Taxonomy" id="47865"/>
    <lineage>
        <taxon>Bacteria</taxon>
        <taxon>Bacillati</taxon>
        <taxon>Actinomycetota</taxon>
        <taxon>Actinomycetes</taxon>
        <taxon>Micromonosporales</taxon>
        <taxon>Micromonosporaceae</taxon>
        <taxon>Micromonospora</taxon>
    </lineage>
</organism>
<dbReference type="Proteomes" id="UP000198221">
    <property type="component" value="Chromosome I"/>
</dbReference>
<keyword evidence="5 8" id="KW-1133">Transmembrane helix</keyword>
<dbReference type="AlphaFoldDB" id="A0A1C5IV40"/>
<evidence type="ECO:0000256" key="2">
    <source>
        <dbReference type="ARBA" id="ARBA00022676"/>
    </source>
</evidence>
<keyword evidence="4 8" id="KW-0812">Transmembrane</keyword>
<dbReference type="NCBIfam" id="NF038066">
    <property type="entry name" value="MptB"/>
    <property type="match status" value="1"/>
</dbReference>
<dbReference type="EMBL" id="LT607754">
    <property type="protein sequence ID" value="SCG62023.1"/>
    <property type="molecule type" value="Genomic_DNA"/>
</dbReference>
<keyword evidence="6 8" id="KW-0472">Membrane</keyword>
<evidence type="ECO:0000256" key="6">
    <source>
        <dbReference type="ARBA" id="ARBA00023136"/>
    </source>
</evidence>
<feature type="transmembrane region" description="Helical" evidence="8">
    <location>
        <begin position="179"/>
        <end position="200"/>
    </location>
</feature>
<feature type="transmembrane region" description="Helical" evidence="8">
    <location>
        <begin position="20"/>
        <end position="42"/>
    </location>
</feature>
<sequence>MPTVGPGRAGWQHGGVSHHLSRWTGLAGSVLLAVAVFLGGAFPHGNLRPTPVGIWQGPHGPLILGAWLVGTALLVWAWWSLRDRVPSVRWALVTAGLWLLPMLVAPPFGSRDVYAYACQGASYAGGISPYEHGVSALPCPWLDTVSYIWRDSPAPYGPLFVVLAGAVVKATGSLTASIVVFRLLSLAGVALTAYAVPVLARRCGVPAGRAVWLALACPLVAMHLIGGPHNDALMVGALVAGLAVVASRPGRPGPLLAGGALLGVAVAIKVTALVVVPFAALAAMVGPYRIRTLVRDGGWVVGGAVAVVVGVTFGGGLDFGWVGGLSQGGVAIAWTSPPTAVGQTVGYVAALFGAHVDALPVTRGIAVVLLAVLLVWLWWRARDRNPLYHAGLALALTVSLSPVVHPWYWIWPLSVLAATAALREKWYLVVAVVGSFLILPDGTGLPRWSKMPGAPLMTLLVIVVTVRLVRSARAARKPVPADAAAD</sequence>
<comment type="subcellular location">
    <subcellularLocation>
        <location evidence="1">Membrane</location>
        <topology evidence="1">Multi-pass membrane protein</topology>
    </subcellularLocation>
</comment>
<evidence type="ECO:0000313" key="10">
    <source>
        <dbReference type="Proteomes" id="UP000198221"/>
    </source>
</evidence>
<evidence type="ECO:0000256" key="4">
    <source>
        <dbReference type="ARBA" id="ARBA00022692"/>
    </source>
</evidence>
<dbReference type="Pfam" id="PF26314">
    <property type="entry name" value="MptA_B_family"/>
    <property type="match status" value="1"/>
</dbReference>
<evidence type="ECO:0000256" key="3">
    <source>
        <dbReference type="ARBA" id="ARBA00022679"/>
    </source>
</evidence>
<dbReference type="InterPro" id="IPR049829">
    <property type="entry name" value="MptA/B-like"/>
</dbReference>
<evidence type="ECO:0000313" key="9">
    <source>
        <dbReference type="EMBL" id="SCG62023.1"/>
    </source>
</evidence>
<feature type="transmembrane region" description="Helical" evidence="8">
    <location>
        <begin position="361"/>
        <end position="379"/>
    </location>
</feature>
<accession>A0A1C5IV40</accession>
<feature type="transmembrane region" description="Helical" evidence="8">
    <location>
        <begin position="391"/>
        <end position="411"/>
    </location>
</feature>
<evidence type="ECO:0000256" key="7">
    <source>
        <dbReference type="ARBA" id="ARBA00043987"/>
    </source>
</evidence>
<keyword evidence="2 9" id="KW-0328">Glycosyltransferase</keyword>
<gene>
    <name evidence="9" type="ORF">GA0070613_3478</name>
</gene>
<comment type="similarity">
    <text evidence="7">Belongs to the MptA/B family.</text>
</comment>
<feature type="transmembrane region" description="Helical" evidence="8">
    <location>
        <begin position="206"/>
        <end position="225"/>
    </location>
</feature>
<dbReference type="GO" id="GO:0016020">
    <property type="term" value="C:membrane"/>
    <property type="evidence" value="ECO:0007669"/>
    <property type="project" value="UniProtKB-SubCell"/>
</dbReference>
<dbReference type="GO" id="GO:0016757">
    <property type="term" value="F:glycosyltransferase activity"/>
    <property type="evidence" value="ECO:0007669"/>
    <property type="project" value="UniProtKB-KW"/>
</dbReference>
<keyword evidence="3 9" id="KW-0808">Transferase</keyword>
<feature type="transmembrane region" description="Helical" evidence="8">
    <location>
        <begin position="426"/>
        <end position="445"/>
    </location>
</feature>
<feature type="transmembrane region" description="Helical" evidence="8">
    <location>
        <begin position="452"/>
        <end position="469"/>
    </location>
</feature>